<dbReference type="InterPro" id="IPR050863">
    <property type="entry name" value="CenT-Element_Derived"/>
</dbReference>
<dbReference type="PANTHER" id="PTHR19303:SF57">
    <property type="entry name" value="HTH CENPB-TYPE DOMAIN-CONTAINING PROTEIN"/>
    <property type="match status" value="1"/>
</dbReference>
<evidence type="ECO:0000259" key="2">
    <source>
        <dbReference type="PROSITE" id="PS51253"/>
    </source>
</evidence>
<dbReference type="InterPro" id="IPR004875">
    <property type="entry name" value="DDE_SF_endonuclease_dom"/>
</dbReference>
<dbReference type="GO" id="GO:0005634">
    <property type="term" value="C:nucleus"/>
    <property type="evidence" value="ECO:0007669"/>
    <property type="project" value="TreeGrafter"/>
</dbReference>
<evidence type="ECO:0000313" key="3">
    <source>
        <dbReference type="EMBL" id="GMF39915.1"/>
    </source>
</evidence>
<dbReference type="OrthoDB" id="98552at2759"/>
<dbReference type="InterPro" id="IPR006600">
    <property type="entry name" value="HTH_CenpB_DNA-bd_dom"/>
</dbReference>
<dbReference type="Proteomes" id="UP001165121">
    <property type="component" value="Unassembled WGS sequence"/>
</dbReference>
<keyword evidence="1" id="KW-0238">DNA-binding</keyword>
<dbReference type="PROSITE" id="PS51253">
    <property type="entry name" value="HTH_CENPB"/>
    <property type="match status" value="1"/>
</dbReference>
<dbReference type="GO" id="GO:0003677">
    <property type="term" value="F:DNA binding"/>
    <property type="evidence" value="ECO:0007669"/>
    <property type="project" value="UniProtKB-KW"/>
</dbReference>
<gene>
    <name evidence="3" type="ORF">Pfra01_001204900</name>
</gene>
<dbReference type="PANTHER" id="PTHR19303">
    <property type="entry name" value="TRANSPOSON"/>
    <property type="match status" value="1"/>
</dbReference>
<reference evidence="3" key="1">
    <citation type="submission" date="2023-04" db="EMBL/GenBank/DDBJ databases">
        <title>Phytophthora fragariaefolia NBRC 109709.</title>
        <authorList>
            <person name="Ichikawa N."/>
            <person name="Sato H."/>
            <person name="Tonouchi N."/>
        </authorList>
    </citation>
    <scope>NUCLEOTIDE SEQUENCE</scope>
    <source>
        <strain evidence="3">NBRC 109709</strain>
    </source>
</reference>
<protein>
    <submittedName>
        <fullName evidence="3">Unnamed protein product</fullName>
    </submittedName>
</protein>
<evidence type="ECO:0000256" key="1">
    <source>
        <dbReference type="ARBA" id="ARBA00023125"/>
    </source>
</evidence>
<comment type="caution">
    <text evidence="3">The sequence shown here is derived from an EMBL/GenBank/DDBJ whole genome shotgun (WGS) entry which is preliminary data.</text>
</comment>
<dbReference type="AlphaFoldDB" id="A0A9W6XJI8"/>
<evidence type="ECO:0000313" key="4">
    <source>
        <dbReference type="Proteomes" id="UP001165121"/>
    </source>
</evidence>
<dbReference type="Pfam" id="PF03184">
    <property type="entry name" value="DDE_1"/>
    <property type="match status" value="1"/>
</dbReference>
<accession>A0A9W6XJI8</accession>
<proteinExistence type="predicted"/>
<name>A0A9W6XJI8_9STRA</name>
<keyword evidence="4" id="KW-1185">Reference proteome</keyword>
<sequence>MGVPVLRQEIISKVCAMSKMMFERSVGSDWYRRFLSRYPLLTTRIAQTLSYVRNNVTYEDEWALFGMLTKLTIRVFNVDETAFETPKRSKTVASVRGSKNVWTTECSTNFHPTTIACGSASGFVVPPVFIVPGKTVWLDVLDTCSVSRAAITTTESSFMNATLFETWIKVFTNSAPSPIRRPLVLVMDGCSSHYSLPIVQAADNVQVRLVFLLAHATHLFQPLDVAVFGLFIAKLRPLLNSLAGDGGAVPLSNSMALELAGLALRTCNFSTNVASGFRAGGLYPPSLVRMTDRLQAEWNARRLEDCGAVEGEENCTE</sequence>
<organism evidence="3 4">
    <name type="scientific">Phytophthora fragariaefolia</name>
    <dbReference type="NCBI Taxonomy" id="1490495"/>
    <lineage>
        <taxon>Eukaryota</taxon>
        <taxon>Sar</taxon>
        <taxon>Stramenopiles</taxon>
        <taxon>Oomycota</taxon>
        <taxon>Peronosporomycetes</taxon>
        <taxon>Peronosporales</taxon>
        <taxon>Peronosporaceae</taxon>
        <taxon>Phytophthora</taxon>
    </lineage>
</organism>
<dbReference type="EMBL" id="BSXT01001200">
    <property type="protein sequence ID" value="GMF39915.1"/>
    <property type="molecule type" value="Genomic_DNA"/>
</dbReference>
<feature type="domain" description="HTH CENPB-type" evidence="2">
    <location>
        <begin position="1"/>
        <end position="44"/>
    </location>
</feature>